<sequence>METGTVPEATDRGFRIGGDEFAVRHLGEAAERPNARADEALHREKNRRRERDQVRRTRRP</sequence>
<feature type="region of interest" description="Disordered" evidence="1">
    <location>
        <begin position="26"/>
        <end position="60"/>
    </location>
</feature>
<evidence type="ECO:0000256" key="1">
    <source>
        <dbReference type="SAM" id="MobiDB-lite"/>
    </source>
</evidence>
<dbReference type="Proteomes" id="UP001501074">
    <property type="component" value="Unassembled WGS sequence"/>
</dbReference>
<protein>
    <submittedName>
        <fullName evidence="2">Uncharacterized protein</fullName>
    </submittedName>
</protein>
<organism evidence="2 3">
    <name type="scientific">Kineosporia mesophila</name>
    <dbReference type="NCBI Taxonomy" id="566012"/>
    <lineage>
        <taxon>Bacteria</taxon>
        <taxon>Bacillati</taxon>
        <taxon>Actinomycetota</taxon>
        <taxon>Actinomycetes</taxon>
        <taxon>Kineosporiales</taxon>
        <taxon>Kineosporiaceae</taxon>
        <taxon>Kineosporia</taxon>
    </lineage>
</organism>
<evidence type="ECO:0000313" key="3">
    <source>
        <dbReference type="Proteomes" id="UP001501074"/>
    </source>
</evidence>
<reference evidence="3" key="1">
    <citation type="journal article" date="2019" name="Int. J. Syst. Evol. Microbiol.">
        <title>The Global Catalogue of Microorganisms (GCM) 10K type strain sequencing project: providing services to taxonomists for standard genome sequencing and annotation.</title>
        <authorList>
            <consortium name="The Broad Institute Genomics Platform"/>
            <consortium name="The Broad Institute Genome Sequencing Center for Infectious Disease"/>
            <person name="Wu L."/>
            <person name="Ma J."/>
        </authorList>
    </citation>
    <scope>NUCLEOTIDE SEQUENCE [LARGE SCALE GENOMIC DNA]</scope>
    <source>
        <strain evidence="3">JCM 16902</strain>
    </source>
</reference>
<proteinExistence type="predicted"/>
<dbReference type="EMBL" id="BAAAZO010000012">
    <property type="protein sequence ID" value="GAA3633412.1"/>
    <property type="molecule type" value="Genomic_DNA"/>
</dbReference>
<keyword evidence="3" id="KW-1185">Reference proteome</keyword>
<dbReference type="RefSeq" id="WP_231485644.1">
    <property type="nucleotide sequence ID" value="NZ_BAAAZO010000012.1"/>
</dbReference>
<comment type="caution">
    <text evidence="2">The sequence shown here is derived from an EMBL/GenBank/DDBJ whole genome shotgun (WGS) entry which is preliminary data.</text>
</comment>
<gene>
    <name evidence="2" type="ORF">GCM10022223_59670</name>
</gene>
<evidence type="ECO:0000313" key="2">
    <source>
        <dbReference type="EMBL" id="GAA3633412.1"/>
    </source>
</evidence>
<accession>A0ABP7AJ24</accession>
<name>A0ABP7AJ24_9ACTN</name>